<proteinExistence type="predicted"/>
<organism evidence="2 3">
    <name type="scientific">Glycomyces mayteni</name>
    <dbReference type="NCBI Taxonomy" id="543887"/>
    <lineage>
        <taxon>Bacteria</taxon>
        <taxon>Bacillati</taxon>
        <taxon>Actinomycetota</taxon>
        <taxon>Actinomycetes</taxon>
        <taxon>Glycomycetales</taxon>
        <taxon>Glycomycetaceae</taxon>
        <taxon>Glycomyces</taxon>
    </lineage>
</organism>
<gene>
    <name evidence="2" type="ORF">ACFQS3_23970</name>
</gene>
<protein>
    <submittedName>
        <fullName evidence="2">Erythromycin esterase family protein</fullName>
        <ecNumber evidence="2">3.1.1.-</ecNumber>
    </submittedName>
</protein>
<dbReference type="InterPro" id="IPR052036">
    <property type="entry name" value="Hydrolase/PRTase-associated"/>
</dbReference>
<dbReference type="EC" id="3.1.1.-" evidence="2"/>
<name>A0ABW2DGA6_9ACTN</name>
<dbReference type="PANTHER" id="PTHR31299:SF0">
    <property type="entry name" value="ESTERASE, PUTATIVE (AFU_ORTHOLOGUE AFUA_1G05850)-RELATED"/>
    <property type="match status" value="1"/>
</dbReference>
<dbReference type="EMBL" id="JBHSYS010000005">
    <property type="protein sequence ID" value="MFC6960259.1"/>
    <property type="molecule type" value="Genomic_DNA"/>
</dbReference>
<dbReference type="Proteomes" id="UP001596470">
    <property type="component" value="Unassembled WGS sequence"/>
</dbReference>
<comment type="caution">
    <text evidence="2">The sequence shown here is derived from an EMBL/GenBank/DDBJ whole genome shotgun (WGS) entry which is preliminary data.</text>
</comment>
<dbReference type="RefSeq" id="WP_382355884.1">
    <property type="nucleotide sequence ID" value="NZ_JBHMBP010000005.1"/>
</dbReference>
<dbReference type="Gene3D" id="1.20.1440.30">
    <property type="entry name" value="Biosynthetic Protein domain"/>
    <property type="match status" value="1"/>
</dbReference>
<sequence length="302" mass="32269">MQTDQTTAAHDVIGLGERAHGDSPHAEARADRVLGLVAQGARSIVLESDRVAAFAVDDYVQGRTASLDTALSEGFTHGFGAFAVNRRLVSRLREWNEDRAPGDRVAFHGMDAPLEFTAASPRAYLEHVRDYLGLDLDIAALTGPDETWSSTEAVTDPAASPGGTPAAQRLRAVADDLHAALYTGAPALIAATSPEAWHRARVNAATAAGLLRYHRQAAEPLPEAERWSRLSGVRDALMAGNLLDVRALEADRGPTVVLAHNIHLQTTESRMEMAGMNLTWAGTGAIIAALLGPKYLFVPDED</sequence>
<feature type="region of interest" description="Disordered" evidence="1">
    <location>
        <begin position="1"/>
        <end position="26"/>
    </location>
</feature>
<evidence type="ECO:0000313" key="2">
    <source>
        <dbReference type="EMBL" id="MFC6960259.1"/>
    </source>
</evidence>
<dbReference type="SUPFAM" id="SSF159501">
    <property type="entry name" value="EreA/ChaN-like"/>
    <property type="match status" value="1"/>
</dbReference>
<evidence type="ECO:0000313" key="3">
    <source>
        <dbReference type="Proteomes" id="UP001596470"/>
    </source>
</evidence>
<reference evidence="3" key="1">
    <citation type="journal article" date="2019" name="Int. J. Syst. Evol. Microbiol.">
        <title>The Global Catalogue of Microorganisms (GCM) 10K type strain sequencing project: providing services to taxonomists for standard genome sequencing and annotation.</title>
        <authorList>
            <consortium name="The Broad Institute Genomics Platform"/>
            <consortium name="The Broad Institute Genome Sequencing Center for Infectious Disease"/>
            <person name="Wu L."/>
            <person name="Ma J."/>
        </authorList>
    </citation>
    <scope>NUCLEOTIDE SEQUENCE [LARGE SCALE GENOMIC DNA]</scope>
    <source>
        <strain evidence="3">KACC 12634</strain>
    </source>
</reference>
<dbReference type="GO" id="GO:0016787">
    <property type="term" value="F:hydrolase activity"/>
    <property type="evidence" value="ECO:0007669"/>
    <property type="project" value="UniProtKB-KW"/>
</dbReference>
<accession>A0ABW2DGA6</accession>
<evidence type="ECO:0000256" key="1">
    <source>
        <dbReference type="SAM" id="MobiDB-lite"/>
    </source>
</evidence>
<dbReference type="CDD" id="cd14728">
    <property type="entry name" value="Ere-like"/>
    <property type="match status" value="1"/>
</dbReference>
<dbReference type="Gene3D" id="3.30.1870.10">
    <property type="entry name" value="EreA-like, domain 2"/>
    <property type="match status" value="1"/>
</dbReference>
<dbReference type="InterPro" id="IPR007815">
    <property type="entry name" value="Emycin_Estase"/>
</dbReference>
<keyword evidence="3" id="KW-1185">Reference proteome</keyword>
<feature type="compositionally biased region" description="Basic and acidic residues" evidence="1">
    <location>
        <begin position="17"/>
        <end position="26"/>
    </location>
</feature>
<dbReference type="Gene3D" id="3.40.1660.10">
    <property type="entry name" value="EreA-like (biosynthetic domain)"/>
    <property type="match status" value="1"/>
</dbReference>
<dbReference type="Pfam" id="PF05139">
    <property type="entry name" value="Erythro_esteras"/>
    <property type="match status" value="1"/>
</dbReference>
<keyword evidence="2" id="KW-0378">Hydrolase</keyword>
<dbReference type="PANTHER" id="PTHR31299">
    <property type="entry name" value="ESTERASE, PUTATIVE (AFU_ORTHOLOGUE AFUA_1G05850)-RELATED"/>
    <property type="match status" value="1"/>
</dbReference>